<evidence type="ECO:0000256" key="3">
    <source>
        <dbReference type="ARBA" id="ARBA00022946"/>
    </source>
</evidence>
<evidence type="ECO:0000256" key="6">
    <source>
        <dbReference type="SAM" id="Phobius"/>
    </source>
</evidence>
<dbReference type="PANTHER" id="PTHR10721:SF1">
    <property type="entry name" value="MITOCHONDRIAL IMPORT INNER MEMBRANE TRANSLOCASE SUBUNIT TIM44"/>
    <property type="match status" value="1"/>
</dbReference>
<dbReference type="OrthoDB" id="9798618at2"/>
<dbReference type="InterPro" id="IPR016985">
    <property type="entry name" value="UCP031890_Tim44-rel"/>
</dbReference>
<feature type="transmembrane region" description="Helical" evidence="6">
    <location>
        <begin position="6"/>
        <end position="23"/>
    </location>
</feature>
<dbReference type="GO" id="GO:0016020">
    <property type="term" value="C:membrane"/>
    <property type="evidence" value="ECO:0007669"/>
    <property type="project" value="UniProtKB-SubCell"/>
</dbReference>
<dbReference type="InterPro" id="IPR007379">
    <property type="entry name" value="Tim44-like_dom"/>
</dbReference>
<name>A0A1M7ZJN2_9HYPH</name>
<organism evidence="8 9">
    <name type="scientific">Pseudoxanthobacter soli DSM 19599</name>
    <dbReference type="NCBI Taxonomy" id="1123029"/>
    <lineage>
        <taxon>Bacteria</taxon>
        <taxon>Pseudomonadati</taxon>
        <taxon>Pseudomonadota</taxon>
        <taxon>Alphaproteobacteria</taxon>
        <taxon>Hyphomicrobiales</taxon>
        <taxon>Segnochrobactraceae</taxon>
        <taxon>Pseudoxanthobacter</taxon>
    </lineage>
</organism>
<protein>
    <submittedName>
        <fullName evidence="8">Predicted lipid-binding transport protein, Tim44 family</fullName>
    </submittedName>
</protein>
<feature type="domain" description="Tim44-like" evidence="7">
    <location>
        <begin position="99"/>
        <end position="245"/>
    </location>
</feature>
<evidence type="ECO:0000256" key="4">
    <source>
        <dbReference type="ARBA" id="ARBA00023136"/>
    </source>
</evidence>
<dbReference type="SUPFAM" id="SSF54427">
    <property type="entry name" value="NTF2-like"/>
    <property type="match status" value="1"/>
</dbReference>
<comment type="similarity">
    <text evidence="2">Belongs to the Tim44 family.</text>
</comment>
<keyword evidence="6" id="KW-0812">Transmembrane</keyword>
<reference evidence="8 9" key="1">
    <citation type="submission" date="2016-12" db="EMBL/GenBank/DDBJ databases">
        <authorList>
            <person name="Song W.-J."/>
            <person name="Kurnit D.M."/>
        </authorList>
    </citation>
    <scope>NUCLEOTIDE SEQUENCE [LARGE SCALE GENOMIC DNA]</scope>
    <source>
        <strain evidence="8 9">DSM 19599</strain>
    </source>
</reference>
<dbReference type="Pfam" id="PF04280">
    <property type="entry name" value="Tim44"/>
    <property type="match status" value="1"/>
</dbReference>
<dbReference type="SMART" id="SM00978">
    <property type="entry name" value="Tim44"/>
    <property type="match status" value="1"/>
</dbReference>
<proteinExistence type="inferred from homology"/>
<dbReference type="RefSeq" id="WP_073627968.1">
    <property type="nucleotide sequence ID" value="NZ_FRXO01000003.1"/>
</dbReference>
<keyword evidence="6" id="KW-1133">Transmembrane helix</keyword>
<dbReference type="AlphaFoldDB" id="A0A1M7ZJN2"/>
<evidence type="ECO:0000256" key="1">
    <source>
        <dbReference type="ARBA" id="ARBA00004370"/>
    </source>
</evidence>
<gene>
    <name evidence="8" type="ORF">SAMN02745172_01939</name>
</gene>
<dbReference type="NCBIfam" id="NF033779">
    <property type="entry name" value="Tim44_TimA_adap"/>
    <property type="match status" value="1"/>
</dbReference>
<keyword evidence="9" id="KW-1185">Reference proteome</keyword>
<evidence type="ECO:0000259" key="7">
    <source>
        <dbReference type="SMART" id="SM00978"/>
    </source>
</evidence>
<dbReference type="InterPro" id="IPR032710">
    <property type="entry name" value="NTF2-like_dom_sf"/>
</dbReference>
<accession>A0A1M7ZJN2</accession>
<dbReference type="InterPro" id="IPR039544">
    <property type="entry name" value="Tim44-like"/>
</dbReference>
<dbReference type="GO" id="GO:0051087">
    <property type="term" value="F:protein-folding chaperone binding"/>
    <property type="evidence" value="ECO:0007669"/>
    <property type="project" value="TreeGrafter"/>
</dbReference>
<dbReference type="Gene3D" id="3.10.450.240">
    <property type="match status" value="1"/>
</dbReference>
<keyword evidence="3" id="KW-0809">Transit peptide</keyword>
<evidence type="ECO:0000256" key="5">
    <source>
        <dbReference type="SAM" id="MobiDB-lite"/>
    </source>
</evidence>
<dbReference type="PANTHER" id="PTHR10721">
    <property type="entry name" value="MITOCHONDRIAL IMPORT INNER MEMBRANE TRANSLOCASE SUBUNIT TIM44"/>
    <property type="match status" value="1"/>
</dbReference>
<dbReference type="PIRSF" id="PIRSF031890">
    <property type="entry name" value="UCP031890_transporter_Tim44"/>
    <property type="match status" value="1"/>
</dbReference>
<feature type="region of interest" description="Disordered" evidence="5">
    <location>
        <begin position="34"/>
        <end position="67"/>
    </location>
</feature>
<keyword evidence="4 6" id="KW-0472">Membrane</keyword>
<sequence length="247" mass="26626">MGEFFDIYNIIFIVLAVVVFLRLRSVLGRRTGNEGRPFDPFARRGGQAGSGNADAGPAQPPSRDNVTALPTARLPAANDTPDQAAEETLKRFAPEGSKLHDGLKALLAADPSFSPERFVAGARVAYEMIVTAFAGGDRKALRPLLSKEVFEGFSGAIAEREARGETVESTFVGISKAEIVAIAMRGVTAQVVVHIESQLVSLTRAKDGTVVEGDPNKVTDVVDRWTFARDTDQRDPNWKLVATESVE</sequence>
<evidence type="ECO:0000313" key="8">
    <source>
        <dbReference type="EMBL" id="SHO65009.1"/>
    </source>
</evidence>
<dbReference type="STRING" id="1123029.SAMN02745172_01939"/>
<dbReference type="GO" id="GO:0030150">
    <property type="term" value="P:protein import into mitochondrial matrix"/>
    <property type="evidence" value="ECO:0007669"/>
    <property type="project" value="TreeGrafter"/>
</dbReference>
<dbReference type="Proteomes" id="UP000186406">
    <property type="component" value="Unassembled WGS sequence"/>
</dbReference>
<comment type="subcellular location">
    <subcellularLocation>
        <location evidence="1">Membrane</location>
    </subcellularLocation>
</comment>
<evidence type="ECO:0000313" key="9">
    <source>
        <dbReference type="Proteomes" id="UP000186406"/>
    </source>
</evidence>
<dbReference type="EMBL" id="FRXO01000003">
    <property type="protein sequence ID" value="SHO65009.1"/>
    <property type="molecule type" value="Genomic_DNA"/>
</dbReference>
<evidence type="ECO:0000256" key="2">
    <source>
        <dbReference type="ARBA" id="ARBA00009597"/>
    </source>
</evidence>